<dbReference type="Proteomes" id="UP000093199">
    <property type="component" value="Unassembled WGS sequence"/>
</dbReference>
<keyword evidence="1" id="KW-0472">Membrane</keyword>
<evidence type="ECO:0000313" key="2">
    <source>
        <dbReference type="EMBL" id="OCS82286.1"/>
    </source>
</evidence>
<keyword evidence="1" id="KW-0812">Transmembrane</keyword>
<evidence type="ECO:0000313" key="3">
    <source>
        <dbReference type="Proteomes" id="UP000093199"/>
    </source>
</evidence>
<organism evidence="2 3">
    <name type="scientific">Caryophanon tenue</name>
    <dbReference type="NCBI Taxonomy" id="33978"/>
    <lineage>
        <taxon>Bacteria</taxon>
        <taxon>Bacillati</taxon>
        <taxon>Bacillota</taxon>
        <taxon>Bacilli</taxon>
        <taxon>Bacillales</taxon>
        <taxon>Caryophanaceae</taxon>
        <taxon>Caryophanon</taxon>
    </lineage>
</organism>
<sequence>MESNDKILVDISERLARLETKIDGIGDTRDIANRAMALSEANQTRLDKIDKITFWAGTTIIGAVILALIGVIFVP</sequence>
<proteinExistence type="predicted"/>
<keyword evidence="1" id="KW-1133">Transmembrane helix</keyword>
<dbReference type="EMBL" id="MASJ01000042">
    <property type="protein sequence ID" value="OCS82286.1"/>
    <property type="molecule type" value="Genomic_DNA"/>
</dbReference>
<name>A0A1C0Y574_9BACL</name>
<protein>
    <recommendedName>
        <fullName evidence="4">Hemolysin XhlA</fullName>
    </recommendedName>
</protein>
<dbReference type="InterPro" id="IPR019715">
    <property type="entry name" value="Haemolysin_XhlA"/>
</dbReference>
<gene>
    <name evidence="2" type="ORF">A6M13_07580</name>
</gene>
<dbReference type="AlphaFoldDB" id="A0A1C0Y574"/>
<dbReference type="RefSeq" id="WP_066548644.1">
    <property type="nucleotide sequence ID" value="NZ_MASJ01000042.1"/>
</dbReference>
<comment type="caution">
    <text evidence="2">The sequence shown here is derived from an EMBL/GenBank/DDBJ whole genome shotgun (WGS) entry which is preliminary data.</text>
</comment>
<reference evidence="2 3" key="1">
    <citation type="submission" date="2016-07" db="EMBL/GenBank/DDBJ databases">
        <title>Caryophanon tenue genome sequencing.</title>
        <authorList>
            <person name="Verma A."/>
            <person name="Pal Y."/>
            <person name="Krishnamurthi S."/>
        </authorList>
    </citation>
    <scope>NUCLEOTIDE SEQUENCE [LARGE SCALE GENOMIC DNA]</scope>
    <source>
        <strain evidence="2 3">DSM 14152</strain>
    </source>
</reference>
<evidence type="ECO:0000256" key="1">
    <source>
        <dbReference type="SAM" id="Phobius"/>
    </source>
</evidence>
<dbReference type="OrthoDB" id="2186744at2"/>
<feature type="transmembrane region" description="Helical" evidence="1">
    <location>
        <begin position="52"/>
        <end position="74"/>
    </location>
</feature>
<evidence type="ECO:0008006" key="4">
    <source>
        <dbReference type="Google" id="ProtNLM"/>
    </source>
</evidence>
<keyword evidence="3" id="KW-1185">Reference proteome</keyword>
<accession>A0A1C0Y574</accession>
<dbReference type="Pfam" id="PF10779">
    <property type="entry name" value="XhlA"/>
    <property type="match status" value="1"/>
</dbReference>
<dbReference type="STRING" id="33978.A6M13_07580"/>